<dbReference type="EMBL" id="JAVDWU010000009">
    <property type="protein sequence ID" value="MDR7151842.1"/>
    <property type="molecule type" value="Genomic_DNA"/>
</dbReference>
<gene>
    <name evidence="2" type="ORF">J2W49_003818</name>
</gene>
<organism evidence="2 3">
    <name type="scientific">Hydrogenophaga palleronii</name>
    <dbReference type="NCBI Taxonomy" id="65655"/>
    <lineage>
        <taxon>Bacteria</taxon>
        <taxon>Pseudomonadati</taxon>
        <taxon>Pseudomonadota</taxon>
        <taxon>Betaproteobacteria</taxon>
        <taxon>Burkholderiales</taxon>
        <taxon>Comamonadaceae</taxon>
        <taxon>Hydrogenophaga</taxon>
    </lineage>
</organism>
<dbReference type="Pfam" id="PF01177">
    <property type="entry name" value="Asp_Glu_race"/>
    <property type="match status" value="1"/>
</dbReference>
<dbReference type="RefSeq" id="WP_310320003.1">
    <property type="nucleotide sequence ID" value="NZ_JAVDWU010000009.1"/>
</dbReference>
<evidence type="ECO:0000313" key="2">
    <source>
        <dbReference type="EMBL" id="MDR7151842.1"/>
    </source>
</evidence>
<sequence>MTQRIAFVHTVGFLVDDFRARARAEVPTADCFHILNESLLQDLLRGTAQPLVYRRVVDQIVLAAQAQPDLIVVTCSSTSPAVDIARRLVQQPLLKIDDPMMAQAVRNGPRIGLLCTASSTVEPSSALLRAHAAEQAREISIQTVLRPEAYQALMAGDRARHDAILQEAAAELSREVDVLVLAQASLAHLRDPLAATLTCPVLASPPLLMQEIARLSAGKPVAQAA</sequence>
<evidence type="ECO:0000256" key="1">
    <source>
        <dbReference type="ARBA" id="ARBA00038414"/>
    </source>
</evidence>
<accession>A0ABU1WRA9</accession>
<proteinExistence type="inferred from homology"/>
<reference evidence="2 3" key="1">
    <citation type="submission" date="2023-07" db="EMBL/GenBank/DDBJ databases">
        <title>Sorghum-associated microbial communities from plants grown in Nebraska, USA.</title>
        <authorList>
            <person name="Schachtman D."/>
        </authorList>
    </citation>
    <scope>NUCLEOTIDE SEQUENCE [LARGE SCALE GENOMIC DNA]</scope>
    <source>
        <strain evidence="2 3">4249</strain>
    </source>
</reference>
<dbReference type="Proteomes" id="UP001265700">
    <property type="component" value="Unassembled WGS sequence"/>
</dbReference>
<dbReference type="InterPro" id="IPR015942">
    <property type="entry name" value="Asp/Glu/hydantoin_racemase"/>
</dbReference>
<comment type="similarity">
    <text evidence="1">Belongs to the HyuE racemase family.</text>
</comment>
<protein>
    <submittedName>
        <fullName evidence="2">Asp/Glu/hydantoin racemase</fullName>
    </submittedName>
</protein>
<name>A0ABU1WRA9_9BURK</name>
<dbReference type="Gene3D" id="3.40.50.12500">
    <property type="match status" value="1"/>
</dbReference>
<evidence type="ECO:0000313" key="3">
    <source>
        <dbReference type="Proteomes" id="UP001265700"/>
    </source>
</evidence>
<comment type="caution">
    <text evidence="2">The sequence shown here is derived from an EMBL/GenBank/DDBJ whole genome shotgun (WGS) entry which is preliminary data.</text>
</comment>
<keyword evidence="3" id="KW-1185">Reference proteome</keyword>
<dbReference type="InterPro" id="IPR053714">
    <property type="entry name" value="Iso_Racemase_Enz_sf"/>
</dbReference>